<accession>A0A6G7YLC3</accession>
<organism evidence="1 2">
    <name type="scientific">Sphingomonas piscis</name>
    <dbReference type="NCBI Taxonomy" id="2714943"/>
    <lineage>
        <taxon>Bacteria</taxon>
        <taxon>Pseudomonadati</taxon>
        <taxon>Pseudomonadota</taxon>
        <taxon>Alphaproteobacteria</taxon>
        <taxon>Sphingomonadales</taxon>
        <taxon>Sphingomonadaceae</taxon>
        <taxon>Sphingomonas</taxon>
    </lineage>
</organism>
<gene>
    <name evidence="1" type="ORF">G7077_12590</name>
</gene>
<dbReference type="RefSeq" id="WP_166409934.1">
    <property type="nucleotide sequence ID" value="NZ_CP049869.1"/>
</dbReference>
<dbReference type="EMBL" id="CP049869">
    <property type="protein sequence ID" value="QIK77538.1"/>
    <property type="molecule type" value="Genomic_DNA"/>
</dbReference>
<protein>
    <submittedName>
        <fullName evidence="1">Uncharacterized protein</fullName>
    </submittedName>
</protein>
<dbReference type="AlphaFoldDB" id="A0A6G7YLC3"/>
<reference evidence="1 2" key="1">
    <citation type="submission" date="2020-03" db="EMBL/GenBank/DDBJ databases">
        <title>Sphingomonas sp. nov., isolated from fish.</title>
        <authorList>
            <person name="Hyun D.-W."/>
            <person name="Bae J.-W."/>
        </authorList>
    </citation>
    <scope>NUCLEOTIDE SEQUENCE [LARGE SCALE GENOMIC DNA]</scope>
    <source>
        <strain evidence="1 2">HDW15B</strain>
    </source>
</reference>
<dbReference type="KEGG" id="spii:G7077_12590"/>
<name>A0A6G7YLC3_9SPHN</name>
<dbReference type="Proteomes" id="UP000503222">
    <property type="component" value="Chromosome"/>
</dbReference>
<evidence type="ECO:0000313" key="1">
    <source>
        <dbReference type="EMBL" id="QIK77538.1"/>
    </source>
</evidence>
<evidence type="ECO:0000313" key="2">
    <source>
        <dbReference type="Proteomes" id="UP000503222"/>
    </source>
</evidence>
<keyword evidence="2" id="KW-1185">Reference proteome</keyword>
<proteinExistence type="predicted"/>
<sequence>MAREGADLAAGLDARIAKKGCATSAFHPFWTFSRESAFDPLRTFDPEGKLSGMQPSKRLTLCVLAAALGGCSYSYSLRAVVINGRLAFVVDPSSGRSPDCVRGITVSLDDSGPNAVAEQGDDEGLVKNGGAYWWENKETGSCLNDFPVFYGAPLEGKPFDYGDEHSGYVRPKKLRVGVIYEVNAQSSGSGYGSGWFRITPQLTVESWPEDPTPVSPSS</sequence>